<gene>
    <name evidence="1" type="ORF">CWE08_06455</name>
</gene>
<sequence>MHEQRLLFHAKSINMIKNIKTMCLNLDSINLNKRIYFFALVVLVSSSLVLPLKALADEADANLASETLFFIDADEKPLAGVILFQIANANGDATVNPASNPASNPSGPIKEPTEHIMDQVSRQFLPKVLIVSKGDSVSFPNSDSIRHHVYSFSSARSFDIELYGNSEIPTLDFPRSGLVVVGCNIHDEMIGYIIVSEGAVTLQSDAEGRIVLTTDIENAEEWVAWHPWMSAAGFAPVPLEDIARNIPTQFSVRAPAVREESDLESRFRRRLNRGN</sequence>
<dbReference type="SUPFAM" id="SSF49503">
    <property type="entry name" value="Cupredoxins"/>
    <property type="match status" value="1"/>
</dbReference>
<name>A0A432VXA5_9GAMM</name>
<comment type="caution">
    <text evidence="1">The sequence shown here is derived from an EMBL/GenBank/DDBJ whole genome shotgun (WGS) entry which is preliminary data.</text>
</comment>
<dbReference type="AlphaFoldDB" id="A0A432VXA5"/>
<proteinExistence type="predicted"/>
<dbReference type="CDD" id="cd04221">
    <property type="entry name" value="MauL"/>
    <property type="match status" value="1"/>
</dbReference>
<dbReference type="InterPro" id="IPR008972">
    <property type="entry name" value="Cupredoxin"/>
</dbReference>
<protein>
    <recommendedName>
        <fullName evidence="3">Methylamine utilization protein</fullName>
    </recommendedName>
</protein>
<dbReference type="EMBL" id="PIPJ01000003">
    <property type="protein sequence ID" value="RUO21218.1"/>
    <property type="molecule type" value="Genomic_DNA"/>
</dbReference>
<reference evidence="2" key="1">
    <citation type="journal article" date="2018" name="Front. Microbiol.">
        <title>Genome-Based Analysis Reveals the Taxonomy and Diversity of the Family Idiomarinaceae.</title>
        <authorList>
            <person name="Liu Y."/>
            <person name="Lai Q."/>
            <person name="Shao Z."/>
        </authorList>
    </citation>
    <scope>NUCLEOTIDE SEQUENCE [LARGE SCALE GENOMIC DNA]</scope>
    <source>
        <strain evidence="2">GBPy7</strain>
    </source>
</reference>
<dbReference type="InterPro" id="IPR034242">
    <property type="entry name" value="MauL"/>
</dbReference>
<evidence type="ECO:0000313" key="1">
    <source>
        <dbReference type="EMBL" id="RUO21218.1"/>
    </source>
</evidence>
<evidence type="ECO:0000313" key="2">
    <source>
        <dbReference type="Proteomes" id="UP000288395"/>
    </source>
</evidence>
<dbReference type="Proteomes" id="UP000288395">
    <property type="component" value="Unassembled WGS sequence"/>
</dbReference>
<accession>A0A432VXA5</accession>
<organism evidence="1 2">
    <name type="scientific">Aliidiomarina iranensis</name>
    <dbReference type="NCBI Taxonomy" id="1434071"/>
    <lineage>
        <taxon>Bacteria</taxon>
        <taxon>Pseudomonadati</taxon>
        <taxon>Pseudomonadota</taxon>
        <taxon>Gammaproteobacteria</taxon>
        <taxon>Alteromonadales</taxon>
        <taxon>Idiomarinaceae</taxon>
        <taxon>Aliidiomarina</taxon>
    </lineage>
</organism>
<dbReference type="Gene3D" id="2.60.40.420">
    <property type="entry name" value="Cupredoxins - blue copper proteins"/>
    <property type="match status" value="1"/>
</dbReference>
<keyword evidence="2" id="KW-1185">Reference proteome</keyword>
<evidence type="ECO:0008006" key="3">
    <source>
        <dbReference type="Google" id="ProtNLM"/>
    </source>
</evidence>